<proteinExistence type="predicted"/>
<reference evidence="1" key="1">
    <citation type="journal article" date="2013" name="Genetics">
        <title>The draft genome and transcriptome of Panagrellus redivivus are shaped by the harsh demands of a free-living lifestyle.</title>
        <authorList>
            <person name="Srinivasan J."/>
            <person name="Dillman A.R."/>
            <person name="Macchietto M.G."/>
            <person name="Heikkinen L."/>
            <person name="Lakso M."/>
            <person name="Fracchia K.M."/>
            <person name="Antoshechkin I."/>
            <person name="Mortazavi A."/>
            <person name="Wong G."/>
            <person name="Sternberg P.W."/>
        </authorList>
    </citation>
    <scope>NUCLEOTIDE SEQUENCE [LARGE SCALE GENOMIC DNA]</scope>
    <source>
        <strain evidence="1">MT8872</strain>
    </source>
</reference>
<dbReference type="WBParaSite" id="Pan_g4965.t1">
    <property type="protein sequence ID" value="Pan_g4965.t1"/>
    <property type="gene ID" value="Pan_g4965"/>
</dbReference>
<name>A0A7E4VZY9_PANRE</name>
<protein>
    <submittedName>
        <fullName evidence="2">Uncharacterized protein</fullName>
    </submittedName>
</protein>
<organism evidence="1 2">
    <name type="scientific">Panagrellus redivivus</name>
    <name type="common">Microworm</name>
    <dbReference type="NCBI Taxonomy" id="6233"/>
    <lineage>
        <taxon>Eukaryota</taxon>
        <taxon>Metazoa</taxon>
        <taxon>Ecdysozoa</taxon>
        <taxon>Nematoda</taxon>
        <taxon>Chromadorea</taxon>
        <taxon>Rhabditida</taxon>
        <taxon>Tylenchina</taxon>
        <taxon>Panagrolaimomorpha</taxon>
        <taxon>Panagrolaimoidea</taxon>
        <taxon>Panagrolaimidae</taxon>
        <taxon>Panagrellus</taxon>
    </lineage>
</organism>
<evidence type="ECO:0000313" key="1">
    <source>
        <dbReference type="Proteomes" id="UP000492821"/>
    </source>
</evidence>
<evidence type="ECO:0000313" key="2">
    <source>
        <dbReference type="WBParaSite" id="Pan_g4965.t1"/>
    </source>
</evidence>
<dbReference type="AlphaFoldDB" id="A0A7E4VZY9"/>
<accession>A0A7E4VZY9</accession>
<reference evidence="2" key="2">
    <citation type="submission" date="2020-10" db="UniProtKB">
        <authorList>
            <consortium name="WormBaseParasite"/>
        </authorList>
    </citation>
    <scope>IDENTIFICATION</scope>
</reference>
<sequence length="85" mass="9897">MGVENIAEGFKRRSGSRQHSRYIVGAAWQYVRVEILIELMFNVLDAGHPYGKSLTFKYFVFSLRANQTSQIGDRPKEHRMLHDLK</sequence>
<dbReference type="Proteomes" id="UP000492821">
    <property type="component" value="Unassembled WGS sequence"/>
</dbReference>
<keyword evidence="1" id="KW-1185">Reference proteome</keyword>